<name>A0A8J5EMC8_ZINOF</name>
<organism evidence="2 3">
    <name type="scientific">Zingiber officinale</name>
    <name type="common">Ginger</name>
    <name type="synonym">Amomum zingiber</name>
    <dbReference type="NCBI Taxonomy" id="94328"/>
    <lineage>
        <taxon>Eukaryota</taxon>
        <taxon>Viridiplantae</taxon>
        <taxon>Streptophyta</taxon>
        <taxon>Embryophyta</taxon>
        <taxon>Tracheophyta</taxon>
        <taxon>Spermatophyta</taxon>
        <taxon>Magnoliopsida</taxon>
        <taxon>Liliopsida</taxon>
        <taxon>Zingiberales</taxon>
        <taxon>Zingiberaceae</taxon>
        <taxon>Zingiber</taxon>
    </lineage>
</organism>
<feature type="compositionally biased region" description="Polar residues" evidence="1">
    <location>
        <begin position="64"/>
        <end position="79"/>
    </location>
</feature>
<protein>
    <submittedName>
        <fullName evidence="2">Uncharacterized protein</fullName>
    </submittedName>
</protein>
<gene>
    <name evidence="2" type="ORF">ZIOFF_076043</name>
</gene>
<reference evidence="2 3" key="1">
    <citation type="submission" date="2020-08" db="EMBL/GenBank/DDBJ databases">
        <title>Plant Genome Project.</title>
        <authorList>
            <person name="Zhang R.-G."/>
        </authorList>
    </citation>
    <scope>NUCLEOTIDE SEQUENCE [LARGE SCALE GENOMIC DNA]</scope>
    <source>
        <tissue evidence="2">Rhizome</tissue>
    </source>
</reference>
<accession>A0A8J5EMC8</accession>
<dbReference type="PANTHER" id="PTHR35692:SF1">
    <property type="entry name" value="F26F24.11"/>
    <property type="match status" value="1"/>
</dbReference>
<keyword evidence="3" id="KW-1185">Reference proteome</keyword>
<evidence type="ECO:0000256" key="1">
    <source>
        <dbReference type="SAM" id="MobiDB-lite"/>
    </source>
</evidence>
<dbReference type="EMBL" id="JACMSC010000194">
    <property type="protein sequence ID" value="KAG6466155.1"/>
    <property type="molecule type" value="Genomic_DNA"/>
</dbReference>
<feature type="compositionally biased region" description="Basic and acidic residues" evidence="1">
    <location>
        <begin position="132"/>
        <end position="142"/>
    </location>
</feature>
<evidence type="ECO:0000313" key="2">
    <source>
        <dbReference type="EMBL" id="KAG6466155.1"/>
    </source>
</evidence>
<dbReference type="PANTHER" id="PTHR35692">
    <property type="entry name" value="F26F24.11"/>
    <property type="match status" value="1"/>
</dbReference>
<proteinExistence type="predicted"/>
<feature type="region of interest" description="Disordered" evidence="1">
    <location>
        <begin position="61"/>
        <end position="169"/>
    </location>
</feature>
<feature type="compositionally biased region" description="Acidic residues" evidence="1">
    <location>
        <begin position="240"/>
        <end position="250"/>
    </location>
</feature>
<dbReference type="AlphaFoldDB" id="A0A8J5EMC8"/>
<dbReference type="OrthoDB" id="1936256at2759"/>
<evidence type="ECO:0000313" key="3">
    <source>
        <dbReference type="Proteomes" id="UP000734854"/>
    </source>
</evidence>
<feature type="region of interest" description="Disordered" evidence="1">
    <location>
        <begin position="231"/>
        <end position="250"/>
    </location>
</feature>
<sequence length="250" mass="27608">MASSFPRFSGIGEDGHAAAVDAIIAEASDLCALEQIAALNTAHLSDSNLLPSHLESRFRKLKSLPNSFPDPSNPSTTLTPRFPPENGEDKENFPDPPKMNRARTLPAPTVNPQKPDVSIPREEDALPTENECITRTKKEELKSNWAFGSSPSFLADSSGESSPSPPRQRCCLCFSPKRAQRKSKGDEILSELGIPSLKEEHRKLKKALKEQEKMTRETEKIVKWVKKASARMNSASVDDLLSDAEDEELK</sequence>
<dbReference type="Proteomes" id="UP000734854">
    <property type="component" value="Unassembled WGS sequence"/>
</dbReference>
<comment type="caution">
    <text evidence="2">The sequence shown here is derived from an EMBL/GenBank/DDBJ whole genome shotgun (WGS) entry which is preliminary data.</text>
</comment>